<evidence type="ECO:0000313" key="2">
    <source>
        <dbReference type="EMBL" id="MCI25766.1"/>
    </source>
</evidence>
<evidence type="ECO:0000313" key="3">
    <source>
        <dbReference type="Proteomes" id="UP000265520"/>
    </source>
</evidence>
<reference evidence="2 3" key="1">
    <citation type="journal article" date="2018" name="Front. Plant Sci.">
        <title>Red Clover (Trifolium pratense) and Zigzag Clover (T. medium) - A Picture of Genomic Similarities and Differences.</title>
        <authorList>
            <person name="Dluhosova J."/>
            <person name="Istvanek J."/>
            <person name="Nedelnik J."/>
            <person name="Repkova J."/>
        </authorList>
    </citation>
    <scope>NUCLEOTIDE SEQUENCE [LARGE SCALE GENOMIC DNA]</scope>
    <source>
        <strain evidence="3">cv. 10/8</strain>
        <tissue evidence="2">Leaf</tissue>
    </source>
</reference>
<accession>A0A392QQF9</accession>
<protein>
    <submittedName>
        <fullName evidence="2">Protein TPX2-like</fullName>
    </submittedName>
</protein>
<dbReference type="Proteomes" id="UP000265520">
    <property type="component" value="Unassembled WGS sequence"/>
</dbReference>
<name>A0A392QQF9_9FABA</name>
<keyword evidence="3" id="KW-1185">Reference proteome</keyword>
<sequence length="47" mass="4983">MTFNSRTGEGLNPKAKSAVSKGSSTLMKPTASQLAKQNRPSQFVGSR</sequence>
<comment type="caution">
    <text evidence="2">The sequence shown here is derived from an EMBL/GenBank/DDBJ whole genome shotgun (WGS) entry which is preliminary data.</text>
</comment>
<organism evidence="2 3">
    <name type="scientific">Trifolium medium</name>
    <dbReference type="NCBI Taxonomy" id="97028"/>
    <lineage>
        <taxon>Eukaryota</taxon>
        <taxon>Viridiplantae</taxon>
        <taxon>Streptophyta</taxon>
        <taxon>Embryophyta</taxon>
        <taxon>Tracheophyta</taxon>
        <taxon>Spermatophyta</taxon>
        <taxon>Magnoliopsida</taxon>
        <taxon>eudicotyledons</taxon>
        <taxon>Gunneridae</taxon>
        <taxon>Pentapetalae</taxon>
        <taxon>rosids</taxon>
        <taxon>fabids</taxon>
        <taxon>Fabales</taxon>
        <taxon>Fabaceae</taxon>
        <taxon>Papilionoideae</taxon>
        <taxon>50 kb inversion clade</taxon>
        <taxon>NPAAA clade</taxon>
        <taxon>Hologalegina</taxon>
        <taxon>IRL clade</taxon>
        <taxon>Trifolieae</taxon>
        <taxon>Trifolium</taxon>
    </lineage>
</organism>
<dbReference type="EMBL" id="LXQA010149273">
    <property type="protein sequence ID" value="MCI25766.1"/>
    <property type="molecule type" value="Genomic_DNA"/>
</dbReference>
<evidence type="ECO:0000256" key="1">
    <source>
        <dbReference type="SAM" id="MobiDB-lite"/>
    </source>
</evidence>
<feature type="region of interest" description="Disordered" evidence="1">
    <location>
        <begin position="1"/>
        <end position="47"/>
    </location>
</feature>
<feature type="compositionally biased region" description="Polar residues" evidence="1">
    <location>
        <begin position="20"/>
        <end position="47"/>
    </location>
</feature>
<dbReference type="AlphaFoldDB" id="A0A392QQF9"/>
<proteinExistence type="predicted"/>